<sequence length="460" mass="51895">MPEIDDENQELNEADTSRLSGRMRRYAKVGTSVGGLAAQVVGARYLGIGLDRGKHSSDLKAALGGLKGPLMKAAQILATIPDALPKEYAEELRQLQSNAPSMGWPFVKRRMRAELGLDWQKRFQSFEHEAAAAASLGQVHRAVGPDGRDLACKLQYPDMLSAVEADLQQLKILFGIYRRYDKAIDPSNVYHELAERLREELDYEREGRHMLLYKDMLSDEAGVHIADLLPELSTQRLLTMTWLEGKPLLDFVKGCDSVEQRNAVAMNMFRCWYVPFYYYGIIHGDPHLGNYTIRQDGTVNLLDFGCIRVFPPVFVKGVIDLYFALERDDPELAVEAYRTWGFDNISKDLLAALNLWAAFLYAPLLEDKPQRIMGDKGSLYGAEVAGEVHKELRRLGGVTPPREFVLMDRAAVGLGSVFMHLDAEINWHRMFHELISGFDVDALEKRQAKVLKAQKLPLPE</sequence>
<keyword evidence="4" id="KW-1185">Reference proteome</keyword>
<keyword evidence="3" id="KW-0808">Transferase</keyword>
<dbReference type="InterPro" id="IPR050154">
    <property type="entry name" value="UbiB_kinase"/>
</dbReference>
<dbReference type="InterPro" id="IPR034646">
    <property type="entry name" value="ADCK3_dom"/>
</dbReference>
<evidence type="ECO:0000313" key="3">
    <source>
        <dbReference type="EMBL" id="NIA69133.1"/>
    </source>
</evidence>
<accession>A0A967CCK4</accession>
<comment type="caution">
    <text evidence="3">The sequence shown here is derived from an EMBL/GenBank/DDBJ whole genome shotgun (WGS) entry which is preliminary data.</text>
</comment>
<dbReference type="Pfam" id="PF03109">
    <property type="entry name" value="ABC1"/>
    <property type="match status" value="1"/>
</dbReference>
<dbReference type="InterPro" id="IPR011009">
    <property type="entry name" value="Kinase-like_dom_sf"/>
</dbReference>
<dbReference type="AlphaFoldDB" id="A0A967CCK4"/>
<gene>
    <name evidence="3" type="ORF">HBA54_11090</name>
</gene>
<dbReference type="SUPFAM" id="SSF56112">
    <property type="entry name" value="Protein kinase-like (PK-like)"/>
    <property type="match status" value="1"/>
</dbReference>
<evidence type="ECO:0000313" key="4">
    <source>
        <dbReference type="Proteomes" id="UP000761264"/>
    </source>
</evidence>
<name>A0A967CCK4_9PROT</name>
<organism evidence="3 4">
    <name type="scientific">Pelagibius litoralis</name>
    <dbReference type="NCBI Taxonomy" id="374515"/>
    <lineage>
        <taxon>Bacteria</taxon>
        <taxon>Pseudomonadati</taxon>
        <taxon>Pseudomonadota</taxon>
        <taxon>Alphaproteobacteria</taxon>
        <taxon>Rhodospirillales</taxon>
        <taxon>Rhodovibrionaceae</taxon>
        <taxon>Pelagibius</taxon>
    </lineage>
</organism>
<dbReference type="GO" id="GO:0016301">
    <property type="term" value="F:kinase activity"/>
    <property type="evidence" value="ECO:0007669"/>
    <property type="project" value="UniProtKB-KW"/>
</dbReference>
<protein>
    <submittedName>
        <fullName evidence="3">AarF/ABC1/UbiB kinase family protein</fullName>
    </submittedName>
</protein>
<dbReference type="InterPro" id="IPR004147">
    <property type="entry name" value="ABC1_dom"/>
</dbReference>
<reference evidence="3" key="1">
    <citation type="submission" date="2020-03" db="EMBL/GenBank/DDBJ databases">
        <title>Genome of Pelagibius litoralis DSM 21314T.</title>
        <authorList>
            <person name="Wang G."/>
        </authorList>
    </citation>
    <scope>NUCLEOTIDE SEQUENCE</scope>
    <source>
        <strain evidence="3">DSM 21314</strain>
    </source>
</reference>
<dbReference type="Proteomes" id="UP000761264">
    <property type="component" value="Unassembled WGS sequence"/>
</dbReference>
<dbReference type="PANTHER" id="PTHR10566:SF113">
    <property type="entry name" value="PROTEIN ACTIVITY OF BC1 COMPLEX KINASE 7, CHLOROPLASTIC"/>
    <property type="match status" value="1"/>
</dbReference>
<comment type="similarity">
    <text evidence="1">Belongs to the protein kinase superfamily. ADCK protein kinase family.</text>
</comment>
<keyword evidence="3" id="KW-0418">Kinase</keyword>
<feature type="domain" description="ABC1 atypical kinase-like" evidence="2">
    <location>
        <begin position="94"/>
        <end position="331"/>
    </location>
</feature>
<dbReference type="CDD" id="cd13970">
    <property type="entry name" value="ABC1_ADCK3"/>
    <property type="match status" value="1"/>
</dbReference>
<evidence type="ECO:0000256" key="1">
    <source>
        <dbReference type="ARBA" id="ARBA00009670"/>
    </source>
</evidence>
<proteinExistence type="inferred from homology"/>
<dbReference type="EMBL" id="JAAQPH010000007">
    <property type="protein sequence ID" value="NIA69133.1"/>
    <property type="molecule type" value="Genomic_DNA"/>
</dbReference>
<dbReference type="RefSeq" id="WP_167224410.1">
    <property type="nucleotide sequence ID" value="NZ_JAAQPH010000007.1"/>
</dbReference>
<evidence type="ECO:0000259" key="2">
    <source>
        <dbReference type="Pfam" id="PF03109"/>
    </source>
</evidence>
<dbReference type="PANTHER" id="PTHR10566">
    <property type="entry name" value="CHAPERONE-ACTIVITY OF BC1 COMPLEX CABC1 -RELATED"/>
    <property type="match status" value="1"/>
</dbReference>